<keyword evidence="1" id="KW-0813">Transport</keyword>
<dbReference type="EMBL" id="JBBMQS010000004">
    <property type="protein sequence ID" value="MEM5497495.1"/>
    <property type="molecule type" value="Genomic_DNA"/>
</dbReference>
<dbReference type="Pfam" id="PF01322">
    <property type="entry name" value="Cytochrom_C_2"/>
    <property type="match status" value="1"/>
</dbReference>
<reference evidence="7 8" key="1">
    <citation type="submission" date="2024-03" db="EMBL/GenBank/DDBJ databases">
        <title>Community enrichment and isolation of bacterial strains for fucoidan degradation.</title>
        <authorList>
            <person name="Sichert A."/>
        </authorList>
    </citation>
    <scope>NUCLEOTIDE SEQUENCE [LARGE SCALE GENOMIC DNA]</scope>
    <source>
        <strain evidence="7 8">AS12</strain>
    </source>
</reference>
<keyword evidence="4" id="KW-0249">Electron transport</keyword>
<dbReference type="PROSITE" id="PS51009">
    <property type="entry name" value="CYTCII"/>
    <property type="match status" value="1"/>
</dbReference>
<dbReference type="Gene3D" id="1.20.120.10">
    <property type="entry name" value="Cytochrome c/b562"/>
    <property type="match status" value="1"/>
</dbReference>
<dbReference type="InterPro" id="IPR002321">
    <property type="entry name" value="Cyt_c_II"/>
</dbReference>
<keyword evidence="3" id="KW-0479">Metal-binding</keyword>
<dbReference type="InterPro" id="IPR012127">
    <property type="entry name" value="Cyt_c_prime"/>
</dbReference>
<sequence>MKKLLISAVASTMLLTAGVSAQEASSEKQAKSAAQFRQALLQLVRSNVGALGAMAKGAIPMDTQTIETNATRLEQLSLMMDDYFALDTSSFDIETEALPKIWQNRADFATKVDALTEASQGLKSAAMKGDESAYKAAIGSVLKSCKGCHDSYKAE</sequence>
<evidence type="ECO:0000313" key="8">
    <source>
        <dbReference type="Proteomes" id="UP001461163"/>
    </source>
</evidence>
<dbReference type="PIRSF" id="PIRSF000027">
    <property type="entry name" value="Cytc_c_prime"/>
    <property type="match status" value="1"/>
</dbReference>
<dbReference type="InterPro" id="IPR010980">
    <property type="entry name" value="Cyt_c/b562"/>
</dbReference>
<evidence type="ECO:0000256" key="5">
    <source>
        <dbReference type="ARBA" id="ARBA00023004"/>
    </source>
</evidence>
<keyword evidence="8" id="KW-1185">Reference proteome</keyword>
<evidence type="ECO:0000256" key="6">
    <source>
        <dbReference type="SAM" id="SignalP"/>
    </source>
</evidence>
<dbReference type="RefSeq" id="WP_342881481.1">
    <property type="nucleotide sequence ID" value="NZ_JBBMQS010000004.1"/>
</dbReference>
<feature type="signal peptide" evidence="6">
    <location>
        <begin position="1"/>
        <end position="21"/>
    </location>
</feature>
<organism evidence="7 8">
    <name type="scientific">Paraglaciecola mesophila</name>
    <dbReference type="NCBI Taxonomy" id="197222"/>
    <lineage>
        <taxon>Bacteria</taxon>
        <taxon>Pseudomonadati</taxon>
        <taxon>Pseudomonadota</taxon>
        <taxon>Gammaproteobacteria</taxon>
        <taxon>Alteromonadales</taxon>
        <taxon>Alteromonadaceae</taxon>
        <taxon>Paraglaciecola</taxon>
    </lineage>
</organism>
<name>A0ABU9SV60_9ALTE</name>
<evidence type="ECO:0000256" key="4">
    <source>
        <dbReference type="ARBA" id="ARBA00022982"/>
    </source>
</evidence>
<gene>
    <name evidence="7" type="ORF">WNY77_08835</name>
</gene>
<evidence type="ECO:0000313" key="7">
    <source>
        <dbReference type="EMBL" id="MEM5497495.1"/>
    </source>
</evidence>
<evidence type="ECO:0000256" key="3">
    <source>
        <dbReference type="ARBA" id="ARBA00022723"/>
    </source>
</evidence>
<proteinExistence type="predicted"/>
<feature type="chain" id="PRO_5046317318" evidence="6">
    <location>
        <begin position="22"/>
        <end position="155"/>
    </location>
</feature>
<dbReference type="SUPFAM" id="SSF47175">
    <property type="entry name" value="Cytochromes"/>
    <property type="match status" value="1"/>
</dbReference>
<dbReference type="Proteomes" id="UP001461163">
    <property type="component" value="Unassembled WGS sequence"/>
</dbReference>
<keyword evidence="6" id="KW-0732">Signal</keyword>
<keyword evidence="2" id="KW-0349">Heme</keyword>
<accession>A0ABU9SV60</accession>
<keyword evidence="5" id="KW-0408">Iron</keyword>
<evidence type="ECO:0000256" key="2">
    <source>
        <dbReference type="ARBA" id="ARBA00022617"/>
    </source>
</evidence>
<comment type="caution">
    <text evidence="7">The sequence shown here is derived from an EMBL/GenBank/DDBJ whole genome shotgun (WGS) entry which is preliminary data.</text>
</comment>
<protein>
    <submittedName>
        <fullName evidence="7">Cytochrome c</fullName>
    </submittedName>
</protein>
<evidence type="ECO:0000256" key="1">
    <source>
        <dbReference type="ARBA" id="ARBA00022448"/>
    </source>
</evidence>